<dbReference type="SUPFAM" id="SSF81301">
    <property type="entry name" value="Nucleotidyltransferase"/>
    <property type="match status" value="1"/>
</dbReference>
<evidence type="ECO:0000256" key="1">
    <source>
        <dbReference type="SAM" id="MobiDB-lite"/>
    </source>
</evidence>
<reference evidence="2 3" key="1">
    <citation type="submission" date="2016-01" db="EMBL/GenBank/DDBJ databases">
        <authorList>
            <person name="Oliw E.H."/>
        </authorList>
    </citation>
    <scope>NUCLEOTIDE SEQUENCE [LARGE SCALE GENOMIC DNA]</scope>
    <source>
        <strain evidence="2 3">KA00635</strain>
    </source>
</reference>
<gene>
    <name evidence="2" type="ORF">HMPREF3187_00495</name>
</gene>
<dbReference type="PATRIC" id="fig|87541.4.peg.497"/>
<organism evidence="2 3">
    <name type="scientific">Aerococcus christensenii</name>
    <dbReference type="NCBI Taxonomy" id="87541"/>
    <lineage>
        <taxon>Bacteria</taxon>
        <taxon>Bacillati</taxon>
        <taxon>Bacillota</taxon>
        <taxon>Bacilli</taxon>
        <taxon>Lactobacillales</taxon>
        <taxon>Aerococcaceae</taxon>
        <taxon>Aerococcus</taxon>
    </lineage>
</organism>
<accession>A0A133Y385</accession>
<evidence type="ECO:0000313" key="3">
    <source>
        <dbReference type="Proteomes" id="UP000070422"/>
    </source>
</evidence>
<proteinExistence type="predicted"/>
<dbReference type="EMBL" id="LSCQ01000023">
    <property type="protein sequence ID" value="KXB37616.1"/>
    <property type="molecule type" value="Genomic_DNA"/>
</dbReference>
<feature type="compositionally biased region" description="Basic and acidic residues" evidence="1">
    <location>
        <begin position="211"/>
        <end position="228"/>
    </location>
</feature>
<sequence length="425" mass="48631">MKKGKSYKDADNYADLVGQAMAKAFHDNAVDLPNGKMYFNIADRLINGTLRQSHQLVSNYTADAQTVLNKQAGLGIKGLTADMDESKAKNLVEVACNADRYADVAPKVEQAMTSFARSVVVDTMKKNVDFHHKLGLSPKIVRKLGPGTSKKRSNSRCEFCRERVGTFEYNKKTIDKEIFRRHAHCTCSIEYFPHKGAKAEKVKAWQSMEEEEKRKEVKKQEKEKENAKIRKNKRIARSISRQSLKELKPVEKRVTADLKAIAKKNDSQLSGLEYRLKTVDSLARKIVLDSKEKGIGLEEASELIHDKLRYTMLKGPKAFTDNYFKTVEALNIKGYTMVRVKNTFKKGAVYKGINTLVKEPNGEVFELQFHTPQSAKIKENELHKLYKEQRILDKRKDLEKYQELKQKMVKLSDQIIDPLGIERID</sequence>
<protein>
    <submittedName>
        <fullName evidence="2">Uncharacterized protein</fullName>
    </submittedName>
</protein>
<dbReference type="InterPro" id="IPR043519">
    <property type="entry name" value="NT_sf"/>
</dbReference>
<feature type="region of interest" description="Disordered" evidence="1">
    <location>
        <begin position="210"/>
        <end position="230"/>
    </location>
</feature>
<name>A0A133Y385_9LACT</name>
<evidence type="ECO:0000313" key="2">
    <source>
        <dbReference type="EMBL" id="KXB37616.1"/>
    </source>
</evidence>
<dbReference type="AlphaFoldDB" id="A0A133Y385"/>
<comment type="caution">
    <text evidence="2">The sequence shown here is derived from an EMBL/GenBank/DDBJ whole genome shotgun (WGS) entry which is preliminary data.</text>
</comment>
<dbReference type="Proteomes" id="UP000070422">
    <property type="component" value="Unassembled WGS sequence"/>
</dbReference>